<gene>
    <name evidence="2" type="ORF">NWE73_01225</name>
</gene>
<organism evidence="2 3">
    <name type="scientific">Bdellovibrio svalbardensis</name>
    <dbReference type="NCBI Taxonomy" id="2972972"/>
    <lineage>
        <taxon>Bacteria</taxon>
        <taxon>Pseudomonadati</taxon>
        <taxon>Bdellovibrionota</taxon>
        <taxon>Bdellovibrionia</taxon>
        <taxon>Bdellovibrionales</taxon>
        <taxon>Pseudobdellovibrionaceae</taxon>
        <taxon>Bdellovibrio</taxon>
    </lineage>
</organism>
<keyword evidence="1" id="KW-0472">Membrane</keyword>
<dbReference type="Proteomes" id="UP001152321">
    <property type="component" value="Unassembled WGS sequence"/>
</dbReference>
<sequence length="360" mass="39532">MKLKNYGYTMVELLLAVGLATLVIGGTINVIYYFFAEKQNLDGWSSTQIEMSFAIKNLENDIRNVARLEPAEDLLVSGDGKYFGLTSISPGDEPSECMNDATHSVFRYTSLDRYLRSERVLRAWSELNDADKTAAANELRVTADASTDSLFSDGKKPSEITLVDADRRYIRRYEVASATMNLNSALDPYDDQAKTDASGNAIIYNYASVFLRSPKNVNNSATAKTPSVFITGSEIYASTTYIVCLRKADLNLVKIDSLQGKTTVLLQNNPREFNTSSFIAKYLGTKKGIRVDPANFFTDIIASPQGACVNSVYLELKGTLALKNQSGAATTSNVVKNTVTRARTIFATNLNAKRALACIQ</sequence>
<proteinExistence type="predicted"/>
<evidence type="ECO:0000256" key="1">
    <source>
        <dbReference type="SAM" id="Phobius"/>
    </source>
</evidence>
<dbReference type="RefSeq" id="WP_277576444.1">
    <property type="nucleotide sequence ID" value="NZ_JANRMI010000001.1"/>
</dbReference>
<reference evidence="2" key="1">
    <citation type="submission" date="2022-08" db="EMBL/GenBank/DDBJ databases">
        <title>Novel Bdellovibrio Species Isolated from Svalbard: Designation Bdellovibrio svalbardensis.</title>
        <authorList>
            <person name="Mitchell R.J."/>
            <person name="Choi S.Y."/>
        </authorList>
    </citation>
    <scope>NUCLEOTIDE SEQUENCE</scope>
    <source>
        <strain evidence="2">PAP01</strain>
    </source>
</reference>
<protein>
    <recommendedName>
        <fullName evidence="4">Prepilin-type N-terminal cleavage/methylation domain-containing protein</fullName>
    </recommendedName>
</protein>
<dbReference type="EMBL" id="JANRMI010000001">
    <property type="protein sequence ID" value="MDG0814964.1"/>
    <property type="molecule type" value="Genomic_DNA"/>
</dbReference>
<evidence type="ECO:0008006" key="4">
    <source>
        <dbReference type="Google" id="ProtNLM"/>
    </source>
</evidence>
<name>A0ABT6DDP7_9BACT</name>
<evidence type="ECO:0000313" key="2">
    <source>
        <dbReference type="EMBL" id="MDG0814964.1"/>
    </source>
</evidence>
<feature type="transmembrane region" description="Helical" evidence="1">
    <location>
        <begin position="12"/>
        <end position="35"/>
    </location>
</feature>
<keyword evidence="1" id="KW-1133">Transmembrane helix</keyword>
<evidence type="ECO:0000313" key="3">
    <source>
        <dbReference type="Proteomes" id="UP001152321"/>
    </source>
</evidence>
<keyword evidence="3" id="KW-1185">Reference proteome</keyword>
<comment type="caution">
    <text evidence="2">The sequence shown here is derived from an EMBL/GenBank/DDBJ whole genome shotgun (WGS) entry which is preliminary data.</text>
</comment>
<keyword evidence="1" id="KW-0812">Transmembrane</keyword>
<accession>A0ABT6DDP7</accession>